<dbReference type="SUPFAM" id="SSF47413">
    <property type="entry name" value="lambda repressor-like DNA-binding domains"/>
    <property type="match status" value="1"/>
</dbReference>
<gene>
    <name evidence="2" type="ORF">GCM10007147_31560</name>
</gene>
<protein>
    <recommendedName>
        <fullName evidence="1">HTH cro/C1-type domain-containing protein</fullName>
    </recommendedName>
</protein>
<evidence type="ECO:0000313" key="2">
    <source>
        <dbReference type="EMBL" id="GHD30068.1"/>
    </source>
</evidence>
<dbReference type="Pfam" id="PF13560">
    <property type="entry name" value="HTH_31"/>
    <property type="match status" value="1"/>
</dbReference>
<sequence length="258" mass="28507">MPENDFTSLLCKLRELSGLSQGELADRVESSSASVSRWENGVVTPKRAKVEELDQVLHGRGRLARAWEPVATGLQMPPWMRSAGALEDKAVSIASVTVSNLVPGMVQSIEYARHVFRTGHPTASADEVERLAQLRVARYESLTRRNDPFVTVVFPLSALKGLPEYVRADQLKALLRHIGRGRLAAHLIPDHTPILPVSTPIQVYRLMDGRKVAASDHASGNHVYETPEEADKIEGIVTHVIGRCFPVDDTVRLLEELL</sequence>
<dbReference type="PROSITE" id="PS50943">
    <property type="entry name" value="HTH_CROC1"/>
    <property type="match status" value="1"/>
</dbReference>
<dbReference type="InterPro" id="IPR001387">
    <property type="entry name" value="Cro/C1-type_HTH"/>
</dbReference>
<dbReference type="RefSeq" id="WP_193518221.1">
    <property type="nucleotide sequence ID" value="NZ_BMXL01000017.1"/>
</dbReference>
<dbReference type="InterPro" id="IPR043917">
    <property type="entry name" value="DUF5753"/>
</dbReference>
<dbReference type="SMART" id="SM00530">
    <property type="entry name" value="HTH_XRE"/>
    <property type="match status" value="1"/>
</dbReference>
<reference evidence="2 3" key="1">
    <citation type="journal article" date="2014" name="Int. J. Syst. Evol. Microbiol.">
        <title>Complete genome sequence of Corynebacterium casei LMG S-19264T (=DSM 44701T), isolated from a smear-ripened cheese.</title>
        <authorList>
            <consortium name="US DOE Joint Genome Institute (JGI-PGF)"/>
            <person name="Walter F."/>
            <person name="Albersmeier A."/>
            <person name="Kalinowski J."/>
            <person name="Ruckert C."/>
        </authorList>
    </citation>
    <scope>NUCLEOTIDE SEQUENCE [LARGE SCALE GENOMIC DNA]</scope>
    <source>
        <strain evidence="2 3">KCTC 19473</strain>
    </source>
</reference>
<accession>A0A919CJ46</accession>
<name>A0A919CJ46_9ACTN</name>
<dbReference type="InterPro" id="IPR010982">
    <property type="entry name" value="Lambda_DNA-bd_dom_sf"/>
</dbReference>
<dbReference type="Proteomes" id="UP000654947">
    <property type="component" value="Unassembled WGS sequence"/>
</dbReference>
<dbReference type="CDD" id="cd00093">
    <property type="entry name" value="HTH_XRE"/>
    <property type="match status" value="1"/>
</dbReference>
<dbReference type="Gene3D" id="1.10.260.40">
    <property type="entry name" value="lambda repressor-like DNA-binding domains"/>
    <property type="match status" value="1"/>
</dbReference>
<evidence type="ECO:0000259" key="1">
    <source>
        <dbReference type="PROSITE" id="PS50943"/>
    </source>
</evidence>
<dbReference type="AlphaFoldDB" id="A0A919CJ46"/>
<dbReference type="GO" id="GO:0003677">
    <property type="term" value="F:DNA binding"/>
    <property type="evidence" value="ECO:0007669"/>
    <property type="project" value="InterPro"/>
</dbReference>
<organism evidence="2 3">
    <name type="scientific">Nocardiopsis kunsanensis</name>
    <dbReference type="NCBI Taxonomy" id="141693"/>
    <lineage>
        <taxon>Bacteria</taxon>
        <taxon>Bacillati</taxon>
        <taxon>Actinomycetota</taxon>
        <taxon>Actinomycetes</taxon>
        <taxon>Streptosporangiales</taxon>
        <taxon>Nocardiopsidaceae</taxon>
        <taxon>Nocardiopsis</taxon>
    </lineage>
</organism>
<proteinExistence type="predicted"/>
<dbReference type="Pfam" id="PF19054">
    <property type="entry name" value="DUF5753"/>
    <property type="match status" value="1"/>
</dbReference>
<dbReference type="EMBL" id="BMXL01000017">
    <property type="protein sequence ID" value="GHD30068.1"/>
    <property type="molecule type" value="Genomic_DNA"/>
</dbReference>
<keyword evidence="3" id="KW-1185">Reference proteome</keyword>
<comment type="caution">
    <text evidence="2">The sequence shown here is derived from an EMBL/GenBank/DDBJ whole genome shotgun (WGS) entry which is preliminary data.</text>
</comment>
<evidence type="ECO:0000313" key="3">
    <source>
        <dbReference type="Proteomes" id="UP000654947"/>
    </source>
</evidence>
<feature type="domain" description="HTH cro/C1-type" evidence="1">
    <location>
        <begin position="12"/>
        <end position="63"/>
    </location>
</feature>